<proteinExistence type="predicted"/>
<reference evidence="2 3" key="1">
    <citation type="submission" date="2023-04" db="EMBL/GenBank/DDBJ databases">
        <title>A. sendaiensis sub sp. chiapanensis a novel subspecie with specific adaptation in bacterial cell wall isolated from an active volcano.</title>
        <authorList>
            <person name="Alvarez Gutierrez P.E."/>
            <person name="Ortiz Cortes L.Y."/>
        </authorList>
    </citation>
    <scope>NUCLEOTIDE SEQUENCE [LARGE SCALE GENOMIC DNA]</scope>
    <source>
        <strain evidence="2 3">PA2</strain>
    </source>
</reference>
<sequence>MSRSTSIGLIGELTVAHYLSKLSDVYRVLHEVWLACPSDVHPLDLDVAQVDHLVIGPFGIAVLETKWWNADAIWFDERDGLCRIRRQGEVFTRRNPMAQNEWHVEMVRRVLARFRIYGLPIYNIIVLRPKIQFIGFRTHKTTMVVKVDRLLDVLSHLPKADEVDIDECYRAITWYQANDPDDLWMIRCRFRKV</sequence>
<organism evidence="2 3">
    <name type="scientific">Alicyclobacillus sendaiensis PA2</name>
    <dbReference type="NCBI Taxonomy" id="3029425"/>
    <lineage>
        <taxon>Bacteria</taxon>
        <taxon>Bacillati</taxon>
        <taxon>Bacillota</taxon>
        <taxon>Bacilli</taxon>
        <taxon>Bacillales</taxon>
        <taxon>Alicyclobacillaceae</taxon>
        <taxon>Alicyclobacillus</taxon>
    </lineage>
</organism>
<comment type="caution">
    <text evidence="2">The sequence shown here is derived from an EMBL/GenBank/DDBJ whole genome shotgun (WGS) entry which is preliminary data.</text>
</comment>
<dbReference type="Proteomes" id="UP001529245">
    <property type="component" value="Unassembled WGS sequence"/>
</dbReference>
<gene>
    <name evidence="2" type="ORF">QID03_13830</name>
</gene>
<dbReference type="RefSeq" id="WP_283204635.1">
    <property type="nucleotide sequence ID" value="NZ_JASGCB010000040.1"/>
</dbReference>
<protein>
    <submittedName>
        <fullName evidence="2">Nuclease-related domain-containing protein</fullName>
    </submittedName>
</protein>
<dbReference type="InterPro" id="IPR011528">
    <property type="entry name" value="NERD"/>
</dbReference>
<name>A0ABT6Y1L2_ALISE</name>
<evidence type="ECO:0000313" key="2">
    <source>
        <dbReference type="EMBL" id="MDI9261239.1"/>
    </source>
</evidence>
<dbReference type="EMBL" id="JASGCB010000040">
    <property type="protein sequence ID" value="MDI9261239.1"/>
    <property type="molecule type" value="Genomic_DNA"/>
</dbReference>
<accession>A0ABT6Y1L2</accession>
<dbReference type="PROSITE" id="PS50965">
    <property type="entry name" value="NERD"/>
    <property type="match status" value="1"/>
</dbReference>
<keyword evidence="3" id="KW-1185">Reference proteome</keyword>
<evidence type="ECO:0000259" key="1">
    <source>
        <dbReference type="PROSITE" id="PS50965"/>
    </source>
</evidence>
<evidence type="ECO:0000313" key="3">
    <source>
        <dbReference type="Proteomes" id="UP001529245"/>
    </source>
</evidence>
<dbReference type="Pfam" id="PF08378">
    <property type="entry name" value="NERD"/>
    <property type="match status" value="1"/>
</dbReference>
<feature type="domain" description="NERD" evidence="1">
    <location>
        <begin position="7"/>
        <end position="134"/>
    </location>
</feature>